<reference evidence="2" key="1">
    <citation type="journal article" date="2019" name="Int. J. Syst. Evol. Microbiol.">
        <title>The Global Catalogue of Microorganisms (GCM) 10K type strain sequencing project: providing services to taxonomists for standard genome sequencing and annotation.</title>
        <authorList>
            <consortium name="The Broad Institute Genomics Platform"/>
            <consortium name="The Broad Institute Genome Sequencing Center for Infectious Disease"/>
            <person name="Wu L."/>
            <person name="Ma J."/>
        </authorList>
    </citation>
    <scope>NUCLEOTIDE SEQUENCE [LARGE SCALE GENOMIC DNA]</scope>
    <source>
        <strain evidence="2">CCUG 54329</strain>
    </source>
</reference>
<gene>
    <name evidence="1" type="ORF">ACFQ24_00725</name>
</gene>
<accession>A0ABW3NWL5</accession>
<dbReference type="EMBL" id="JBHTLS010000005">
    <property type="protein sequence ID" value="MFD1103440.1"/>
    <property type="molecule type" value="Genomic_DNA"/>
</dbReference>
<comment type="caution">
    <text evidence="1">The sequence shown here is derived from an EMBL/GenBank/DDBJ whole genome shotgun (WGS) entry which is preliminary data.</text>
</comment>
<sequence length="64" mass="6801">MPRLRFLAEAEAVLARVFVKVSEGVDAPSSPLSDVPRSVIEETKISPSASLCHASKPCICGFLS</sequence>
<evidence type="ECO:0000313" key="1">
    <source>
        <dbReference type="EMBL" id="MFD1103440.1"/>
    </source>
</evidence>
<evidence type="ECO:0000313" key="2">
    <source>
        <dbReference type="Proteomes" id="UP001597203"/>
    </source>
</evidence>
<protein>
    <submittedName>
        <fullName evidence="1">Uncharacterized protein</fullName>
    </submittedName>
</protein>
<dbReference type="RefSeq" id="WP_380908362.1">
    <property type="nucleotide sequence ID" value="NZ_JBHTLS010000005.1"/>
</dbReference>
<organism evidence="1 2">
    <name type="scientific">Sphingobium olei</name>
    <dbReference type="NCBI Taxonomy" id="420955"/>
    <lineage>
        <taxon>Bacteria</taxon>
        <taxon>Pseudomonadati</taxon>
        <taxon>Pseudomonadota</taxon>
        <taxon>Alphaproteobacteria</taxon>
        <taxon>Sphingomonadales</taxon>
        <taxon>Sphingomonadaceae</taxon>
        <taxon>Sphingobium</taxon>
    </lineage>
</organism>
<name>A0ABW3NWL5_9SPHN</name>
<proteinExistence type="predicted"/>
<dbReference type="Proteomes" id="UP001597203">
    <property type="component" value="Unassembled WGS sequence"/>
</dbReference>
<keyword evidence="2" id="KW-1185">Reference proteome</keyword>